<gene>
    <name evidence="1" type="ORF">M231_07943</name>
</gene>
<dbReference type="AlphaFoldDB" id="A0A4Q1B7Y2"/>
<dbReference type="Proteomes" id="UP000289152">
    <property type="component" value="Unassembled WGS sequence"/>
</dbReference>
<dbReference type="OrthoDB" id="2320867at2759"/>
<evidence type="ECO:0000313" key="1">
    <source>
        <dbReference type="EMBL" id="RXK34808.1"/>
    </source>
</evidence>
<dbReference type="VEuPathDB" id="FungiDB:TREMEDRAFT_65075"/>
<reference evidence="1 2" key="1">
    <citation type="submission" date="2016-06" db="EMBL/GenBank/DDBJ databases">
        <title>Evolution of pathogenesis and genome organization in the Tremellales.</title>
        <authorList>
            <person name="Cuomo C."/>
            <person name="Litvintseva A."/>
            <person name="Heitman J."/>
            <person name="Chen Y."/>
            <person name="Sun S."/>
            <person name="Springer D."/>
            <person name="Dromer F."/>
            <person name="Young S."/>
            <person name="Zeng Q."/>
            <person name="Chapman S."/>
            <person name="Gujja S."/>
            <person name="Saif S."/>
            <person name="Birren B."/>
        </authorList>
    </citation>
    <scope>NUCLEOTIDE SEQUENCE [LARGE SCALE GENOMIC DNA]</scope>
    <source>
        <strain evidence="1 2">ATCC 28783</strain>
    </source>
</reference>
<protein>
    <submittedName>
        <fullName evidence="1">Uncharacterized protein</fullName>
    </submittedName>
</protein>
<dbReference type="InParanoid" id="A0A4Q1B7Y2"/>
<organism evidence="1 2">
    <name type="scientific">Tremella mesenterica</name>
    <name type="common">Jelly fungus</name>
    <dbReference type="NCBI Taxonomy" id="5217"/>
    <lineage>
        <taxon>Eukaryota</taxon>
        <taxon>Fungi</taxon>
        <taxon>Dikarya</taxon>
        <taxon>Basidiomycota</taxon>
        <taxon>Agaricomycotina</taxon>
        <taxon>Tremellomycetes</taxon>
        <taxon>Tremellales</taxon>
        <taxon>Tremellaceae</taxon>
        <taxon>Tremella</taxon>
    </lineage>
</organism>
<accession>A0A4Q1B7Y2</accession>
<evidence type="ECO:0000313" key="2">
    <source>
        <dbReference type="Proteomes" id="UP000289152"/>
    </source>
</evidence>
<comment type="caution">
    <text evidence="1">The sequence shown here is derived from an EMBL/GenBank/DDBJ whole genome shotgun (WGS) entry which is preliminary data.</text>
</comment>
<proteinExistence type="predicted"/>
<keyword evidence="2" id="KW-1185">Reference proteome</keyword>
<name>A0A4Q1B7Y2_TREME</name>
<dbReference type="EMBL" id="SDIL01000188">
    <property type="protein sequence ID" value="RXK34808.1"/>
    <property type="molecule type" value="Genomic_DNA"/>
</dbReference>
<sequence length="171" mass="18705">MRTLEKRVSNPVKRYLRHYDSVAVGNAFTINHEARHAAEDNGTFRTKLIEDPATFRLGRLATAVAIGYGDASSPHLNPHDSTSVYTISAQFSGQPRYIRFPQLNVDVLISPGDILLTTTGSLIHHAHGCEELDRSRITAVLYTQCVVDGDTCKEAIEEANGSIVDLPTGEA</sequence>